<dbReference type="Pfam" id="PF03972">
    <property type="entry name" value="MmgE_PrpD_N"/>
    <property type="match status" value="1"/>
</dbReference>
<dbReference type="Pfam" id="PF19305">
    <property type="entry name" value="MmgE_PrpD_C"/>
    <property type="match status" value="1"/>
</dbReference>
<name>A0A9W6KZX4_9PSEU</name>
<dbReference type="InterPro" id="IPR042188">
    <property type="entry name" value="MmgE/PrpD_sf_2"/>
</dbReference>
<dbReference type="Gene3D" id="1.10.4100.10">
    <property type="entry name" value="2-methylcitrate dehydratase PrpD"/>
    <property type="match status" value="1"/>
</dbReference>
<reference evidence="4" key="2">
    <citation type="submission" date="2023-01" db="EMBL/GenBank/DDBJ databases">
        <authorList>
            <person name="Sun Q."/>
            <person name="Evtushenko L."/>
        </authorList>
    </citation>
    <scope>NUCLEOTIDE SEQUENCE</scope>
    <source>
        <strain evidence="4">VKM Ac-1069</strain>
    </source>
</reference>
<evidence type="ECO:0008006" key="6">
    <source>
        <dbReference type="Google" id="ProtNLM"/>
    </source>
</evidence>
<dbReference type="GO" id="GO:0016829">
    <property type="term" value="F:lyase activity"/>
    <property type="evidence" value="ECO:0007669"/>
    <property type="project" value="InterPro"/>
</dbReference>
<sequence>MPELDDLLGWAADRSAAGAAGLPEPVLRTALTIVADDVAAMIGAHAEPEVRAVSAQAGGSPEASVVGRPGVRADRRKAALANAVAANWTELDGGYRPATCHGSLYTLPAALAETEAAGGSLGDLLTAVVVGYEVVTRIARAYRPPLPLVLHPHATLSPIGAAAALAAARRLPVEEFSRAVLGAASMSLTGPFGHATEGATVRNAWAGAGAQLGFVAMDMAAAGLTASPGVLDEVFGRVGGAVADPAALTKDLGERYAVQDGYQKPYACCQYLHSSIEAAALIATETEGAQVERIDVRAHPLAAALRNAAPETTLAGRFSLPHAVATVLAARDTAATVFSRDSLRDPDVARLRSLVAVEEWSDPPAPPHDRPATVRVSFADGRVRTETVLSASGGPDRPLTREELLAKYRTLTGDLRPGFAGRVQVLTDPSTRLALDAPLRPLLDDLLAEGDR</sequence>
<proteinExistence type="inferred from homology"/>
<comment type="similarity">
    <text evidence="1">Belongs to the PrpD family.</text>
</comment>
<keyword evidence="5" id="KW-1185">Reference proteome</keyword>
<feature type="domain" description="MmgE/PrpD N-terminal" evidence="2">
    <location>
        <begin position="21"/>
        <end position="236"/>
    </location>
</feature>
<evidence type="ECO:0000259" key="2">
    <source>
        <dbReference type="Pfam" id="PF03972"/>
    </source>
</evidence>
<dbReference type="RefSeq" id="WP_037039927.1">
    <property type="nucleotide sequence ID" value="NZ_BAAAUZ010000013.1"/>
</dbReference>
<dbReference type="Gene3D" id="3.30.1330.120">
    <property type="entry name" value="2-methylcitrate dehydratase PrpD"/>
    <property type="match status" value="1"/>
</dbReference>
<dbReference type="InterPro" id="IPR045337">
    <property type="entry name" value="MmgE_PrpD_C"/>
</dbReference>
<protein>
    <recommendedName>
        <fullName evidence="6">2-methylcitrate dehydratase PrpD</fullName>
    </recommendedName>
</protein>
<evidence type="ECO:0000313" key="4">
    <source>
        <dbReference type="EMBL" id="GLL09649.1"/>
    </source>
</evidence>
<organism evidence="4 5">
    <name type="scientific">Pseudonocardia halophobica</name>
    <dbReference type="NCBI Taxonomy" id="29401"/>
    <lineage>
        <taxon>Bacteria</taxon>
        <taxon>Bacillati</taxon>
        <taxon>Actinomycetota</taxon>
        <taxon>Actinomycetes</taxon>
        <taxon>Pseudonocardiales</taxon>
        <taxon>Pseudonocardiaceae</taxon>
        <taxon>Pseudonocardia</taxon>
    </lineage>
</organism>
<dbReference type="PANTHER" id="PTHR16943:SF8">
    <property type="entry name" value="2-METHYLCITRATE DEHYDRATASE"/>
    <property type="match status" value="1"/>
</dbReference>
<dbReference type="InterPro" id="IPR005656">
    <property type="entry name" value="MmgE_PrpD"/>
</dbReference>
<dbReference type="AlphaFoldDB" id="A0A9W6KZX4"/>
<accession>A0A9W6KZX4</accession>
<dbReference type="InterPro" id="IPR036148">
    <property type="entry name" value="MmgE/PrpD_sf"/>
</dbReference>
<evidence type="ECO:0000313" key="5">
    <source>
        <dbReference type="Proteomes" id="UP001143463"/>
    </source>
</evidence>
<dbReference type="PANTHER" id="PTHR16943">
    <property type="entry name" value="2-METHYLCITRATE DEHYDRATASE-RELATED"/>
    <property type="match status" value="1"/>
</dbReference>
<evidence type="ECO:0000256" key="1">
    <source>
        <dbReference type="ARBA" id="ARBA00006174"/>
    </source>
</evidence>
<reference evidence="4" key="1">
    <citation type="journal article" date="2014" name="Int. J. Syst. Evol. Microbiol.">
        <title>Complete genome sequence of Corynebacterium casei LMG S-19264T (=DSM 44701T), isolated from a smear-ripened cheese.</title>
        <authorList>
            <consortium name="US DOE Joint Genome Institute (JGI-PGF)"/>
            <person name="Walter F."/>
            <person name="Albersmeier A."/>
            <person name="Kalinowski J."/>
            <person name="Ruckert C."/>
        </authorList>
    </citation>
    <scope>NUCLEOTIDE SEQUENCE</scope>
    <source>
        <strain evidence="4">VKM Ac-1069</strain>
    </source>
</reference>
<comment type="caution">
    <text evidence="4">The sequence shown here is derived from an EMBL/GenBank/DDBJ whole genome shotgun (WGS) entry which is preliminary data.</text>
</comment>
<dbReference type="InterPro" id="IPR042183">
    <property type="entry name" value="MmgE/PrpD_sf_1"/>
</dbReference>
<dbReference type="SUPFAM" id="SSF103378">
    <property type="entry name" value="2-methylcitrate dehydratase PrpD"/>
    <property type="match status" value="1"/>
</dbReference>
<dbReference type="Proteomes" id="UP001143463">
    <property type="component" value="Unassembled WGS sequence"/>
</dbReference>
<gene>
    <name evidence="4" type="ORF">GCM10017577_07890</name>
</gene>
<dbReference type="EMBL" id="BSFQ01000002">
    <property type="protein sequence ID" value="GLL09649.1"/>
    <property type="molecule type" value="Genomic_DNA"/>
</dbReference>
<feature type="domain" description="MmgE/PrpD C-terminal" evidence="3">
    <location>
        <begin position="266"/>
        <end position="414"/>
    </location>
</feature>
<dbReference type="InterPro" id="IPR045336">
    <property type="entry name" value="MmgE_PrpD_N"/>
</dbReference>
<evidence type="ECO:0000259" key="3">
    <source>
        <dbReference type="Pfam" id="PF19305"/>
    </source>
</evidence>